<comment type="caution">
    <text evidence="1">The sequence shown here is derived from an EMBL/GenBank/DDBJ whole genome shotgun (WGS) entry which is preliminary data.</text>
</comment>
<gene>
    <name evidence="1" type="ORF">H5410_052399</name>
</gene>
<dbReference type="Proteomes" id="UP000824120">
    <property type="component" value="Chromosome 10"/>
</dbReference>
<accession>A0A9J5X3A6</accession>
<protein>
    <recommendedName>
        <fullName evidence="3">Pectinesterase inhibitor domain-containing protein</fullName>
    </recommendedName>
</protein>
<proteinExistence type="predicted"/>
<name>A0A9J5X3A6_SOLCO</name>
<dbReference type="SUPFAM" id="SSF101148">
    <property type="entry name" value="Plant invertase/pectin methylesterase inhibitor"/>
    <property type="match status" value="1"/>
</dbReference>
<dbReference type="InterPro" id="IPR035513">
    <property type="entry name" value="Invertase/methylesterase_inhib"/>
</dbReference>
<organism evidence="1 2">
    <name type="scientific">Solanum commersonii</name>
    <name type="common">Commerson's wild potato</name>
    <name type="synonym">Commerson's nightshade</name>
    <dbReference type="NCBI Taxonomy" id="4109"/>
    <lineage>
        <taxon>Eukaryota</taxon>
        <taxon>Viridiplantae</taxon>
        <taxon>Streptophyta</taxon>
        <taxon>Embryophyta</taxon>
        <taxon>Tracheophyta</taxon>
        <taxon>Spermatophyta</taxon>
        <taxon>Magnoliopsida</taxon>
        <taxon>eudicotyledons</taxon>
        <taxon>Gunneridae</taxon>
        <taxon>Pentapetalae</taxon>
        <taxon>asterids</taxon>
        <taxon>lamiids</taxon>
        <taxon>Solanales</taxon>
        <taxon>Solanaceae</taxon>
        <taxon>Solanoideae</taxon>
        <taxon>Solaneae</taxon>
        <taxon>Solanum</taxon>
    </lineage>
</organism>
<dbReference type="Gene3D" id="1.20.140.40">
    <property type="entry name" value="Invertase/pectin methylesterase inhibitor family protein"/>
    <property type="match status" value="1"/>
</dbReference>
<dbReference type="EMBL" id="JACXVP010000010">
    <property type="protein sequence ID" value="KAG5581772.1"/>
    <property type="molecule type" value="Genomic_DNA"/>
</dbReference>
<evidence type="ECO:0008006" key="3">
    <source>
        <dbReference type="Google" id="ProtNLM"/>
    </source>
</evidence>
<dbReference type="OrthoDB" id="764172at2759"/>
<dbReference type="AlphaFoldDB" id="A0A9J5X3A6"/>
<evidence type="ECO:0000313" key="2">
    <source>
        <dbReference type="Proteomes" id="UP000824120"/>
    </source>
</evidence>
<sequence>MSSDFKVCIDSLRADPKSSFADDFNGAKSLASGVASGPETCEESFSEPPVRISPIKSENDDFANFISLTASLINQFGN</sequence>
<evidence type="ECO:0000313" key="1">
    <source>
        <dbReference type="EMBL" id="KAG5581772.1"/>
    </source>
</evidence>
<keyword evidence="2" id="KW-1185">Reference proteome</keyword>
<reference evidence="1 2" key="1">
    <citation type="submission" date="2020-09" db="EMBL/GenBank/DDBJ databases">
        <title>De no assembly of potato wild relative species, Solanum commersonii.</title>
        <authorList>
            <person name="Cho K."/>
        </authorList>
    </citation>
    <scope>NUCLEOTIDE SEQUENCE [LARGE SCALE GENOMIC DNA]</scope>
    <source>
        <strain evidence="1">LZ3.2</strain>
        <tissue evidence="1">Leaf</tissue>
    </source>
</reference>